<dbReference type="SUPFAM" id="SSF51445">
    <property type="entry name" value="(Trans)glycosidases"/>
    <property type="match status" value="1"/>
</dbReference>
<gene>
    <name evidence="3" type="ORF">H8R94_09470</name>
</gene>
<proteinExistence type="inferred from homology"/>
<dbReference type="PANTHER" id="PTHR10353">
    <property type="entry name" value="GLYCOSYL HYDROLASE"/>
    <property type="match status" value="1"/>
</dbReference>
<evidence type="ECO:0000313" key="4">
    <source>
        <dbReference type="Proteomes" id="UP000643810"/>
    </source>
</evidence>
<keyword evidence="1" id="KW-0378">Hydrolase</keyword>
<dbReference type="InterPro" id="IPR001360">
    <property type="entry name" value="Glyco_hydro_1"/>
</dbReference>
<comment type="similarity">
    <text evidence="2">Belongs to the glycosyl hydrolase 1 family.</text>
</comment>
<accession>A0ABR7GH99</accession>
<name>A0ABR7GH99_9FIRM</name>
<evidence type="ECO:0000313" key="3">
    <source>
        <dbReference type="EMBL" id="MBC5686827.1"/>
    </source>
</evidence>
<dbReference type="Pfam" id="PF00232">
    <property type="entry name" value="Glyco_hydro_1"/>
    <property type="match status" value="1"/>
</dbReference>
<dbReference type="PRINTS" id="PR00131">
    <property type="entry name" value="GLHYDRLASE1"/>
</dbReference>
<dbReference type="PROSITE" id="PS00653">
    <property type="entry name" value="GLYCOSYL_HYDROL_F1_2"/>
    <property type="match status" value="1"/>
</dbReference>
<keyword evidence="4" id="KW-1185">Reference proteome</keyword>
<dbReference type="EMBL" id="JACOPG010000003">
    <property type="protein sequence ID" value="MBC5686827.1"/>
    <property type="molecule type" value="Genomic_DNA"/>
</dbReference>
<protein>
    <submittedName>
        <fullName evidence="3">Family 1 glycosylhydrolase</fullName>
    </submittedName>
</protein>
<dbReference type="PANTHER" id="PTHR10353:SF122">
    <property type="entry name" value="6-PHOSPHO-BETA-GLUCOSIDASE ASCB-RELATED"/>
    <property type="match status" value="1"/>
</dbReference>
<dbReference type="Gene3D" id="3.20.20.80">
    <property type="entry name" value="Glycosidases"/>
    <property type="match status" value="1"/>
</dbReference>
<dbReference type="Proteomes" id="UP000643810">
    <property type="component" value="Unassembled WGS sequence"/>
</dbReference>
<evidence type="ECO:0000256" key="2">
    <source>
        <dbReference type="RuleBase" id="RU003690"/>
    </source>
</evidence>
<sequence>MNADFLWGGAIAANQVEGAWKDDGKGESISDHITAGTKTSPRRFTKEVREGEHYPSHHAIDFYHHYKEDIALFGQMGFQVLRLSIAWTRIFPMGDEEKPNQKGLDFYHAVFAECKKWNIRPLVTLSHYEMPYHLCQAYGGWQNRKVIDFFLRYCRTVFTEYQDEVDLWLTFNEMNTLVSRFGTLLGAGILPEDGADMFGLGRMQTPETKEEMQARFQALHHQFVASAKAVALAHEINPKNRVGCMLSAAGVYPYTCSPDDMLEAQWQMKKSNWFCGDVCIRGAYPYYMERFFEENAIAIVSKTEDADILKKGCVDFFSFSYYTSRCVTRNAEVQKTAGNMMLGVQNPYLKASEWGWIIDPKGLRYLLNAIYDRYQIPVMLVENGLGAVDQLTEDGCIHDDYRIAYLKAHIEQMKEAMKDGVDLIGYTPWGCIDLVSASTGEMKKRYGFIYVDLDNEGKGSGKRIKKDSFYWYQKCIASHGEEL</sequence>
<comment type="caution">
    <text evidence="3">The sequence shown here is derived from an EMBL/GenBank/DDBJ whole genome shotgun (WGS) entry which is preliminary data.</text>
</comment>
<dbReference type="InterPro" id="IPR033132">
    <property type="entry name" value="GH_1_N_CS"/>
</dbReference>
<dbReference type="RefSeq" id="WP_186854508.1">
    <property type="nucleotide sequence ID" value="NZ_JACOPG010000003.1"/>
</dbReference>
<evidence type="ECO:0000256" key="1">
    <source>
        <dbReference type="ARBA" id="ARBA00023295"/>
    </source>
</evidence>
<keyword evidence="1" id="KW-0326">Glycosidase</keyword>
<dbReference type="InterPro" id="IPR017853">
    <property type="entry name" value="GH"/>
</dbReference>
<organism evidence="3 4">
    <name type="scientific">Roseburia lenta</name>
    <dbReference type="NCBI Taxonomy" id="2763061"/>
    <lineage>
        <taxon>Bacteria</taxon>
        <taxon>Bacillati</taxon>
        <taxon>Bacillota</taxon>
        <taxon>Clostridia</taxon>
        <taxon>Lachnospirales</taxon>
        <taxon>Lachnospiraceae</taxon>
        <taxon>Roseburia</taxon>
    </lineage>
</organism>
<reference evidence="3 4" key="1">
    <citation type="submission" date="2020-08" db="EMBL/GenBank/DDBJ databases">
        <title>Genome public.</title>
        <authorList>
            <person name="Liu C."/>
            <person name="Sun Q."/>
        </authorList>
    </citation>
    <scope>NUCLEOTIDE SEQUENCE [LARGE SCALE GENOMIC DNA]</scope>
    <source>
        <strain evidence="3 4">NSJ-9</strain>
    </source>
</reference>